<dbReference type="Proteomes" id="UP000267003">
    <property type="component" value="Unassembled WGS sequence"/>
</dbReference>
<evidence type="ECO:0000256" key="1">
    <source>
        <dbReference type="SAM" id="Phobius"/>
    </source>
</evidence>
<comment type="caution">
    <text evidence="2">The sequence shown here is derived from an EMBL/GenBank/DDBJ whole genome shotgun (WGS) entry which is preliminary data.</text>
</comment>
<reference evidence="3" key="1">
    <citation type="submission" date="2018-09" db="EMBL/GenBank/DDBJ databases">
        <authorList>
            <person name="Livingstone P.G."/>
            <person name="Whitworth D.E."/>
        </authorList>
    </citation>
    <scope>NUCLEOTIDE SEQUENCE [LARGE SCALE GENOMIC DNA]</scope>
    <source>
        <strain evidence="3">AB050A</strain>
    </source>
</reference>
<dbReference type="EMBL" id="RAWK01000024">
    <property type="protein sequence ID" value="RKH72371.1"/>
    <property type="molecule type" value="Genomic_DNA"/>
</dbReference>
<name>A0A3A8QX76_9BACT</name>
<gene>
    <name evidence="2" type="ORF">D7W81_06055</name>
</gene>
<keyword evidence="1" id="KW-1133">Transmembrane helix</keyword>
<protein>
    <submittedName>
        <fullName evidence="2">Uncharacterized protein</fullName>
    </submittedName>
</protein>
<feature type="transmembrane region" description="Helical" evidence="1">
    <location>
        <begin position="14"/>
        <end position="33"/>
    </location>
</feature>
<feature type="transmembrane region" description="Helical" evidence="1">
    <location>
        <begin position="45"/>
        <end position="65"/>
    </location>
</feature>
<organism evidence="2 3">
    <name type="scientific">Corallococcus aberystwythensis</name>
    <dbReference type="NCBI Taxonomy" id="2316722"/>
    <lineage>
        <taxon>Bacteria</taxon>
        <taxon>Pseudomonadati</taxon>
        <taxon>Myxococcota</taxon>
        <taxon>Myxococcia</taxon>
        <taxon>Myxococcales</taxon>
        <taxon>Cystobacterineae</taxon>
        <taxon>Myxococcaceae</taxon>
        <taxon>Corallococcus</taxon>
    </lineage>
</organism>
<keyword evidence="3" id="KW-1185">Reference proteome</keyword>
<keyword evidence="1" id="KW-0472">Membrane</keyword>
<keyword evidence="1" id="KW-0812">Transmembrane</keyword>
<sequence>MFVPLAGRGLDVGVTRPLFAVGGLLFWPGYILLVRRWLRSGKQGVLWALLAWCVFGFFQVVHKFVAAMSV</sequence>
<dbReference type="AlphaFoldDB" id="A0A3A8QX76"/>
<evidence type="ECO:0000313" key="2">
    <source>
        <dbReference type="EMBL" id="RKH72371.1"/>
    </source>
</evidence>
<accession>A0A3A8QX76</accession>
<evidence type="ECO:0000313" key="3">
    <source>
        <dbReference type="Proteomes" id="UP000267003"/>
    </source>
</evidence>
<proteinExistence type="predicted"/>